<name>A0ABT0BW31_9SPHN</name>
<dbReference type="SMART" id="SM00052">
    <property type="entry name" value="EAL"/>
    <property type="match status" value="1"/>
</dbReference>
<dbReference type="SUPFAM" id="SSF141868">
    <property type="entry name" value="EAL domain-like"/>
    <property type="match status" value="1"/>
</dbReference>
<evidence type="ECO:0000313" key="4">
    <source>
        <dbReference type="EMBL" id="MCJ2189217.1"/>
    </source>
</evidence>
<dbReference type="Gene3D" id="3.20.20.450">
    <property type="entry name" value="EAL domain"/>
    <property type="match status" value="1"/>
</dbReference>
<dbReference type="SMART" id="SM00267">
    <property type="entry name" value="GGDEF"/>
    <property type="match status" value="1"/>
</dbReference>
<dbReference type="PROSITE" id="PS50883">
    <property type="entry name" value="EAL"/>
    <property type="match status" value="1"/>
</dbReference>
<dbReference type="Gene3D" id="3.30.70.270">
    <property type="match status" value="1"/>
</dbReference>
<sequence length="749" mass="81928">MPVRKTPHAGRSSAAANFTPHIVLAAVGVAMLIVGTLIWSGREVDKISRQRDLAIVSLVLEESMEHVAHTQEAETFWDDAVLALRQNPLDMGWLDRNMGIWFYRYAGMDEVYILSPANAPVYAMRDGKRVVPESYIAVEDVADPLVTRLRRTHKVAQFADSDMTMQTPGQMDFAVLRGRPAIISVKPVVPGTGLVTQEAGREAVHIAVVFLDDDFFARIGSQYGLARARYQIAPGRDPLDASAPLRTRGGRTIGYLVWQPFAPGSQVTEIVGPTLVLVLMLSTAVIYVLASRLVKRTTDLEESRLQAEHQATHDGLTGLGNRAMFEERFDEALARARRHGSMLALLYIDLDRFKQINDTLGHPAGDALIRQVARRLVAEVRRYDIVARLGGDEFAVLVQEPEDRAAIDRICQRIVGQLGLPFNVSGSQAYIGASIGVAIAPGDGLDRTELTRRADIALYQAKAEGRSRYVLFSSSMDEAVRTRETMERELRQALADPDAQLRLYYQPVFSLRTGEMTGVEALLRWQHPESGLIAPGAFICAAEESGLIEVLGDWVLRRAVRDARAWPDLRIAVNVSPIQLRNRKFAGSVRAILTEAGFAPGRLEIEITETALMAASSEVAGSLKELRALGIACALDDFGTGYSSLSHIRDIAVDRVKIDRSFVQAVNTPSGAALVEAIVGLASANGLHLTAEGVEDNEQYAFLSKVGCDEVQGYLLARPMPAAQITVMLEEGASFRPPLSDGDLPETEA</sequence>
<gene>
    <name evidence="4" type="ORF">MTR66_20720</name>
</gene>
<keyword evidence="1" id="KW-0472">Membrane</keyword>
<dbReference type="Pfam" id="PF00990">
    <property type="entry name" value="GGDEF"/>
    <property type="match status" value="1"/>
</dbReference>
<keyword evidence="1" id="KW-0812">Transmembrane</keyword>
<dbReference type="InterPro" id="IPR000160">
    <property type="entry name" value="GGDEF_dom"/>
</dbReference>
<dbReference type="InterPro" id="IPR052155">
    <property type="entry name" value="Biofilm_reg_signaling"/>
</dbReference>
<reference evidence="4 5" key="1">
    <citation type="submission" date="2022-04" db="EMBL/GenBank/DDBJ databases">
        <title>Identification of a novel bacterium isolated from mangrove sediments.</title>
        <authorList>
            <person name="Pan X."/>
        </authorList>
    </citation>
    <scope>NUCLEOTIDE SEQUENCE [LARGE SCALE GENOMIC DNA]</scope>
    <source>
        <strain evidence="4 5">B2638</strain>
    </source>
</reference>
<evidence type="ECO:0000313" key="5">
    <source>
        <dbReference type="Proteomes" id="UP001202281"/>
    </source>
</evidence>
<evidence type="ECO:0000259" key="2">
    <source>
        <dbReference type="PROSITE" id="PS50883"/>
    </source>
</evidence>
<feature type="transmembrane region" description="Helical" evidence="1">
    <location>
        <begin position="21"/>
        <end position="41"/>
    </location>
</feature>
<accession>A0ABT0BW31</accession>
<dbReference type="InterPro" id="IPR001633">
    <property type="entry name" value="EAL_dom"/>
</dbReference>
<dbReference type="RefSeq" id="WP_243924559.1">
    <property type="nucleotide sequence ID" value="NZ_JALHLG010000075.1"/>
</dbReference>
<dbReference type="CDD" id="cd01949">
    <property type="entry name" value="GGDEF"/>
    <property type="match status" value="1"/>
</dbReference>
<evidence type="ECO:0000256" key="1">
    <source>
        <dbReference type="SAM" id="Phobius"/>
    </source>
</evidence>
<dbReference type="PANTHER" id="PTHR44757">
    <property type="entry name" value="DIGUANYLATE CYCLASE DGCP"/>
    <property type="match status" value="1"/>
</dbReference>
<dbReference type="Pfam" id="PF00563">
    <property type="entry name" value="EAL"/>
    <property type="match status" value="1"/>
</dbReference>
<dbReference type="InterPro" id="IPR007892">
    <property type="entry name" value="CHASE4"/>
</dbReference>
<feature type="domain" description="EAL" evidence="2">
    <location>
        <begin position="483"/>
        <end position="733"/>
    </location>
</feature>
<keyword evidence="1" id="KW-1133">Transmembrane helix</keyword>
<dbReference type="PROSITE" id="PS50887">
    <property type="entry name" value="GGDEF"/>
    <property type="match status" value="1"/>
</dbReference>
<dbReference type="CDD" id="cd01948">
    <property type="entry name" value="EAL"/>
    <property type="match status" value="1"/>
</dbReference>
<dbReference type="InterPro" id="IPR035919">
    <property type="entry name" value="EAL_sf"/>
</dbReference>
<dbReference type="Pfam" id="PF05228">
    <property type="entry name" value="CHASE4"/>
    <property type="match status" value="1"/>
</dbReference>
<keyword evidence="5" id="KW-1185">Reference proteome</keyword>
<dbReference type="PANTHER" id="PTHR44757:SF2">
    <property type="entry name" value="BIOFILM ARCHITECTURE MAINTENANCE PROTEIN MBAA"/>
    <property type="match status" value="1"/>
</dbReference>
<dbReference type="SUPFAM" id="SSF55073">
    <property type="entry name" value="Nucleotide cyclase"/>
    <property type="match status" value="1"/>
</dbReference>
<dbReference type="Proteomes" id="UP001202281">
    <property type="component" value="Unassembled WGS sequence"/>
</dbReference>
<dbReference type="EMBL" id="JALHLG010000075">
    <property type="protein sequence ID" value="MCJ2189217.1"/>
    <property type="molecule type" value="Genomic_DNA"/>
</dbReference>
<proteinExistence type="predicted"/>
<evidence type="ECO:0000259" key="3">
    <source>
        <dbReference type="PROSITE" id="PS50887"/>
    </source>
</evidence>
<protein>
    <submittedName>
        <fullName evidence="4">EAL domain-containing protein</fullName>
    </submittedName>
</protein>
<organism evidence="4 5">
    <name type="scientific">Novosphingobium beihaiensis</name>
    <dbReference type="NCBI Taxonomy" id="2930389"/>
    <lineage>
        <taxon>Bacteria</taxon>
        <taxon>Pseudomonadati</taxon>
        <taxon>Pseudomonadota</taxon>
        <taxon>Alphaproteobacteria</taxon>
        <taxon>Sphingomonadales</taxon>
        <taxon>Sphingomonadaceae</taxon>
        <taxon>Novosphingobium</taxon>
    </lineage>
</organism>
<dbReference type="InterPro" id="IPR029787">
    <property type="entry name" value="Nucleotide_cyclase"/>
</dbReference>
<feature type="domain" description="GGDEF" evidence="3">
    <location>
        <begin position="341"/>
        <end position="474"/>
    </location>
</feature>
<comment type="caution">
    <text evidence="4">The sequence shown here is derived from an EMBL/GenBank/DDBJ whole genome shotgun (WGS) entry which is preliminary data.</text>
</comment>
<dbReference type="InterPro" id="IPR043128">
    <property type="entry name" value="Rev_trsase/Diguanyl_cyclase"/>
</dbReference>
<dbReference type="NCBIfam" id="TIGR00254">
    <property type="entry name" value="GGDEF"/>
    <property type="match status" value="1"/>
</dbReference>